<organism evidence="1 2">
    <name type="scientific">Sphingobacterium siyangense</name>
    <dbReference type="NCBI Taxonomy" id="459529"/>
    <lineage>
        <taxon>Bacteria</taxon>
        <taxon>Pseudomonadati</taxon>
        <taxon>Bacteroidota</taxon>
        <taxon>Sphingobacteriia</taxon>
        <taxon>Sphingobacteriales</taxon>
        <taxon>Sphingobacteriaceae</taxon>
        <taxon>Sphingobacterium</taxon>
    </lineage>
</organism>
<dbReference type="OrthoDB" id="1495753at2"/>
<gene>
    <name evidence="1" type="ORF">IQ31_01616</name>
</gene>
<reference evidence="1 2" key="1">
    <citation type="journal article" date="2015" name="Stand. Genomic Sci.">
        <title>Genomic Encyclopedia of Bacterial and Archaeal Type Strains, Phase III: the genomes of soil and plant-associated and newly described type strains.</title>
        <authorList>
            <person name="Whitman W.B."/>
            <person name="Woyke T."/>
            <person name="Klenk H.P."/>
            <person name="Zhou Y."/>
            <person name="Lilburn T.G."/>
            <person name="Beck B.J."/>
            <person name="De Vos P."/>
            <person name="Vandamme P."/>
            <person name="Eisen J.A."/>
            <person name="Garrity G."/>
            <person name="Hugenholtz P."/>
            <person name="Kyrpides N.C."/>
        </authorList>
    </citation>
    <scope>NUCLEOTIDE SEQUENCE [LARGE SCALE GENOMIC DNA]</scope>
    <source>
        <strain evidence="1 2">CGMCC 1.6855</strain>
    </source>
</reference>
<protein>
    <submittedName>
        <fullName evidence="1">Uncharacterized protein</fullName>
    </submittedName>
</protein>
<proteinExistence type="predicted"/>
<evidence type="ECO:0000313" key="2">
    <source>
        <dbReference type="Proteomes" id="UP000315908"/>
    </source>
</evidence>
<name>A0A562MRK6_9SPHI</name>
<dbReference type="AlphaFoldDB" id="A0A562MRK6"/>
<comment type="caution">
    <text evidence="1">The sequence shown here is derived from an EMBL/GenBank/DDBJ whole genome shotgun (WGS) entry which is preliminary data.</text>
</comment>
<accession>A0A562MRK6</accession>
<dbReference type="Proteomes" id="UP000315908">
    <property type="component" value="Unassembled WGS sequence"/>
</dbReference>
<dbReference type="EMBL" id="VLKR01000006">
    <property type="protein sequence ID" value="TWI22211.1"/>
    <property type="molecule type" value="Genomic_DNA"/>
</dbReference>
<dbReference type="RefSeq" id="WP_145327652.1">
    <property type="nucleotide sequence ID" value="NZ_VLKR01000006.1"/>
</dbReference>
<sequence length="67" mass="7883">MIKIILPSSDVIEAINKAKEDHLFVTGFFIKYNVKFNESSIEIEPKEGFEYNLRDVFHLGWAAREYM</sequence>
<evidence type="ECO:0000313" key="1">
    <source>
        <dbReference type="EMBL" id="TWI22211.1"/>
    </source>
</evidence>